<reference evidence="3" key="1">
    <citation type="journal article" date="2019" name="Int. J. Syst. Evol. Microbiol.">
        <title>The Global Catalogue of Microorganisms (GCM) 10K type strain sequencing project: providing services to taxonomists for standard genome sequencing and annotation.</title>
        <authorList>
            <consortium name="The Broad Institute Genomics Platform"/>
            <consortium name="The Broad Institute Genome Sequencing Center for Infectious Disease"/>
            <person name="Wu L."/>
            <person name="Ma J."/>
        </authorList>
    </citation>
    <scope>NUCLEOTIDE SEQUENCE [LARGE SCALE GENOMIC DNA]</scope>
    <source>
        <strain evidence="3">CGMCC 1.18437</strain>
    </source>
</reference>
<evidence type="ECO:0000256" key="1">
    <source>
        <dbReference type="SAM" id="MobiDB-lite"/>
    </source>
</evidence>
<evidence type="ECO:0008006" key="4">
    <source>
        <dbReference type="Google" id="ProtNLM"/>
    </source>
</evidence>
<keyword evidence="3" id="KW-1185">Reference proteome</keyword>
<name>A0ABQ3JG76_9DEIO</name>
<protein>
    <recommendedName>
        <fullName evidence="4">Transposase</fullName>
    </recommendedName>
</protein>
<feature type="region of interest" description="Disordered" evidence="1">
    <location>
        <begin position="17"/>
        <end position="61"/>
    </location>
</feature>
<feature type="compositionally biased region" description="Low complexity" evidence="1">
    <location>
        <begin position="31"/>
        <end position="43"/>
    </location>
</feature>
<sequence length="61" mass="6604">MVTVAVKVSRLIIVKSGGGTYNADEHPEYEPPALTPSAATSPLRRGTPPLWKRFTTRQGVP</sequence>
<dbReference type="Proteomes" id="UP000619376">
    <property type="component" value="Unassembled WGS sequence"/>
</dbReference>
<dbReference type="EMBL" id="BNAJ01000001">
    <property type="protein sequence ID" value="GHF29744.1"/>
    <property type="molecule type" value="Genomic_DNA"/>
</dbReference>
<evidence type="ECO:0000313" key="2">
    <source>
        <dbReference type="EMBL" id="GHF29744.1"/>
    </source>
</evidence>
<evidence type="ECO:0000313" key="3">
    <source>
        <dbReference type="Proteomes" id="UP000619376"/>
    </source>
</evidence>
<proteinExistence type="predicted"/>
<accession>A0ABQ3JG76</accession>
<organism evidence="2 3">
    <name type="scientific">Deinococcus metalli</name>
    <dbReference type="NCBI Taxonomy" id="1141878"/>
    <lineage>
        <taxon>Bacteria</taxon>
        <taxon>Thermotogati</taxon>
        <taxon>Deinococcota</taxon>
        <taxon>Deinococci</taxon>
        <taxon>Deinococcales</taxon>
        <taxon>Deinococcaceae</taxon>
        <taxon>Deinococcus</taxon>
    </lineage>
</organism>
<comment type="caution">
    <text evidence="2">The sequence shown here is derived from an EMBL/GenBank/DDBJ whole genome shotgun (WGS) entry which is preliminary data.</text>
</comment>
<gene>
    <name evidence="2" type="ORF">GCM10017781_02170</name>
</gene>